<dbReference type="GO" id="GO:0000122">
    <property type="term" value="P:negative regulation of transcription by RNA polymerase II"/>
    <property type="evidence" value="ECO:0007669"/>
    <property type="project" value="TreeGrafter"/>
</dbReference>
<dbReference type="PANTHER" id="PTHR12346:SF0">
    <property type="entry name" value="SIN3A, ISOFORM G"/>
    <property type="match status" value="1"/>
</dbReference>
<evidence type="ECO:0000256" key="1">
    <source>
        <dbReference type="ARBA" id="ARBA00022491"/>
    </source>
</evidence>
<dbReference type="Proteomes" id="UP000274504">
    <property type="component" value="Unassembled WGS sequence"/>
</dbReference>
<dbReference type="InterPro" id="IPR039774">
    <property type="entry name" value="Sin3-like"/>
</dbReference>
<proteinExistence type="predicted"/>
<dbReference type="PANTHER" id="PTHR12346">
    <property type="entry name" value="SIN3B-RELATED"/>
    <property type="match status" value="1"/>
</dbReference>
<dbReference type="GO" id="GO:0070822">
    <property type="term" value="C:Sin3-type complex"/>
    <property type="evidence" value="ECO:0007669"/>
    <property type="project" value="TreeGrafter"/>
</dbReference>
<gene>
    <name evidence="2" type="ORF">HDID_LOCUS6347</name>
</gene>
<keyword evidence="1" id="KW-0678">Repressor</keyword>
<sequence length="118" mass="14008">MLKGVFNNIYYRIRLFIVYGDKAVDVIHGLKNCPHTVVPIVIQRMNQKEAEWGESLRKFQQHWAEQDSKNYLRSLDHQGQHFRNRENNLLRPKAVICAIENIARGERVRFSVILPYFI</sequence>
<dbReference type="STRING" id="6216.A0A0R3SN34"/>
<evidence type="ECO:0000313" key="4">
    <source>
        <dbReference type="WBParaSite" id="HDID_0000634901-mRNA-1"/>
    </source>
</evidence>
<dbReference type="AlphaFoldDB" id="A0A0R3SN34"/>
<organism evidence="4">
    <name type="scientific">Hymenolepis diminuta</name>
    <name type="common">Rat tapeworm</name>
    <dbReference type="NCBI Taxonomy" id="6216"/>
    <lineage>
        <taxon>Eukaryota</taxon>
        <taxon>Metazoa</taxon>
        <taxon>Spiralia</taxon>
        <taxon>Lophotrochozoa</taxon>
        <taxon>Platyhelminthes</taxon>
        <taxon>Cestoda</taxon>
        <taxon>Eucestoda</taxon>
        <taxon>Cyclophyllidea</taxon>
        <taxon>Hymenolepididae</taxon>
        <taxon>Hymenolepis</taxon>
    </lineage>
</organism>
<dbReference type="EMBL" id="UYSG01005014">
    <property type="protein sequence ID" value="VDL58665.1"/>
    <property type="molecule type" value="Genomic_DNA"/>
</dbReference>
<reference evidence="2 3" key="2">
    <citation type="submission" date="2018-11" db="EMBL/GenBank/DDBJ databases">
        <authorList>
            <consortium name="Pathogen Informatics"/>
        </authorList>
    </citation>
    <scope>NUCLEOTIDE SEQUENCE [LARGE SCALE GENOMIC DNA]</scope>
</reference>
<dbReference type="WBParaSite" id="HDID_0000634901-mRNA-1">
    <property type="protein sequence ID" value="HDID_0000634901-mRNA-1"/>
    <property type="gene ID" value="HDID_0000634901"/>
</dbReference>
<accession>A0A0R3SN34</accession>
<evidence type="ECO:0000313" key="3">
    <source>
        <dbReference type="Proteomes" id="UP000274504"/>
    </source>
</evidence>
<reference evidence="4" key="1">
    <citation type="submission" date="2017-02" db="UniProtKB">
        <authorList>
            <consortium name="WormBaseParasite"/>
        </authorList>
    </citation>
    <scope>IDENTIFICATION</scope>
</reference>
<dbReference type="GO" id="GO:0003714">
    <property type="term" value="F:transcription corepressor activity"/>
    <property type="evidence" value="ECO:0007669"/>
    <property type="project" value="InterPro"/>
</dbReference>
<dbReference type="OrthoDB" id="10265969at2759"/>
<name>A0A0R3SN34_HYMDI</name>
<protein>
    <submittedName>
        <fullName evidence="4">Resolvase/invertase-type recombinase catalytic domain-containing protein</fullName>
    </submittedName>
</protein>
<evidence type="ECO:0000313" key="2">
    <source>
        <dbReference type="EMBL" id="VDL58665.1"/>
    </source>
</evidence>